<comment type="similarity">
    <text evidence="2">Belongs to the DoxX family.</text>
</comment>
<evidence type="ECO:0000256" key="6">
    <source>
        <dbReference type="ARBA" id="ARBA00023136"/>
    </source>
</evidence>
<feature type="transmembrane region" description="Helical" evidence="7">
    <location>
        <begin position="66"/>
        <end position="89"/>
    </location>
</feature>
<dbReference type="GO" id="GO:0005886">
    <property type="term" value="C:plasma membrane"/>
    <property type="evidence" value="ECO:0007669"/>
    <property type="project" value="UniProtKB-SubCell"/>
</dbReference>
<accession>A0A246K2L5</accession>
<organism evidence="8 9">
    <name type="scientific">Sphingopyxis bauzanensis</name>
    <dbReference type="NCBI Taxonomy" id="651663"/>
    <lineage>
        <taxon>Bacteria</taxon>
        <taxon>Pseudomonadati</taxon>
        <taxon>Pseudomonadota</taxon>
        <taxon>Alphaproteobacteria</taxon>
        <taxon>Sphingomonadales</taxon>
        <taxon>Sphingomonadaceae</taxon>
        <taxon>Sphingopyxis</taxon>
    </lineage>
</organism>
<dbReference type="PANTHER" id="PTHR33452">
    <property type="entry name" value="OXIDOREDUCTASE CATD-RELATED"/>
    <property type="match status" value="1"/>
</dbReference>
<evidence type="ECO:0000256" key="5">
    <source>
        <dbReference type="ARBA" id="ARBA00022989"/>
    </source>
</evidence>
<name>A0A246K2L5_9SPHN</name>
<proteinExistence type="inferred from homology"/>
<feature type="transmembrane region" description="Helical" evidence="7">
    <location>
        <begin position="121"/>
        <end position="137"/>
    </location>
</feature>
<evidence type="ECO:0000256" key="1">
    <source>
        <dbReference type="ARBA" id="ARBA00004651"/>
    </source>
</evidence>
<dbReference type="OrthoDB" id="7425328at2"/>
<comment type="caution">
    <text evidence="8">The sequence shown here is derived from an EMBL/GenBank/DDBJ whole genome shotgun (WGS) entry which is preliminary data.</text>
</comment>
<gene>
    <name evidence="8" type="ORF">CDQ92_01355</name>
</gene>
<dbReference type="EMBL" id="NISK01000001">
    <property type="protein sequence ID" value="OWQ99763.1"/>
    <property type="molecule type" value="Genomic_DNA"/>
</dbReference>
<feature type="transmembrane region" description="Helical" evidence="7">
    <location>
        <begin position="96"/>
        <end position="115"/>
    </location>
</feature>
<evidence type="ECO:0000256" key="7">
    <source>
        <dbReference type="SAM" id="Phobius"/>
    </source>
</evidence>
<keyword evidence="5 7" id="KW-1133">Transmembrane helix</keyword>
<evidence type="ECO:0000313" key="8">
    <source>
        <dbReference type="EMBL" id="OWQ99763.1"/>
    </source>
</evidence>
<dbReference type="InterPro" id="IPR051907">
    <property type="entry name" value="DoxX-like_oxidoreductase"/>
</dbReference>
<evidence type="ECO:0000256" key="3">
    <source>
        <dbReference type="ARBA" id="ARBA00022475"/>
    </source>
</evidence>
<feature type="transmembrane region" description="Helical" evidence="7">
    <location>
        <begin position="27"/>
        <end position="46"/>
    </location>
</feature>
<keyword evidence="3" id="KW-1003">Cell membrane</keyword>
<evidence type="ECO:0008006" key="10">
    <source>
        <dbReference type="Google" id="ProtNLM"/>
    </source>
</evidence>
<reference evidence="8 9" key="1">
    <citation type="journal article" date="2010" name="Int. J. Syst. Evol. Microbiol.">
        <title>Sphingopyxis bauzanensis sp. nov., a psychrophilic bacterium isolated from soil.</title>
        <authorList>
            <person name="Zhang D.C."/>
            <person name="Liu H.C."/>
            <person name="Xin Y.H."/>
            <person name="Zhou Y.G."/>
            <person name="Schinner F."/>
            <person name="Margesin R."/>
        </authorList>
    </citation>
    <scope>NUCLEOTIDE SEQUENCE [LARGE SCALE GENOMIC DNA]</scope>
    <source>
        <strain evidence="8 9">DSM 22271</strain>
    </source>
</reference>
<comment type="subcellular location">
    <subcellularLocation>
        <location evidence="1">Cell membrane</location>
        <topology evidence="1">Multi-pass membrane protein</topology>
    </subcellularLocation>
</comment>
<sequence length="143" mass="15995">MRATLAWLRDLDRGLWSPRWLAHRAETIFRIALSLIFIVGGLGHFVQLDEMLQRIDESPWRDQVVAIGDPAMLLWLSGGVFVLFGLLLALGLQQRLSALLLFVTLVPITLSVHIAPGHSGPLLKNVAILGALFFFYAQRGRVR</sequence>
<keyword evidence="4 7" id="KW-0812">Transmembrane</keyword>
<dbReference type="RefSeq" id="WP_088440503.1">
    <property type="nucleotide sequence ID" value="NZ_BMMC01000017.1"/>
</dbReference>
<keyword evidence="9" id="KW-1185">Reference proteome</keyword>
<dbReference type="PANTHER" id="PTHR33452:SF1">
    <property type="entry name" value="INNER MEMBRANE PROTEIN YPHA-RELATED"/>
    <property type="match status" value="1"/>
</dbReference>
<evidence type="ECO:0000313" key="9">
    <source>
        <dbReference type="Proteomes" id="UP000197361"/>
    </source>
</evidence>
<protein>
    <recommendedName>
        <fullName evidence="10">DoxX family protein</fullName>
    </recommendedName>
</protein>
<evidence type="ECO:0000256" key="2">
    <source>
        <dbReference type="ARBA" id="ARBA00006679"/>
    </source>
</evidence>
<dbReference type="Proteomes" id="UP000197361">
    <property type="component" value="Unassembled WGS sequence"/>
</dbReference>
<evidence type="ECO:0000256" key="4">
    <source>
        <dbReference type="ARBA" id="ARBA00022692"/>
    </source>
</evidence>
<keyword evidence="6 7" id="KW-0472">Membrane</keyword>
<dbReference type="AlphaFoldDB" id="A0A246K2L5"/>
<dbReference type="InterPro" id="IPR032808">
    <property type="entry name" value="DoxX"/>
</dbReference>
<dbReference type="Pfam" id="PF07681">
    <property type="entry name" value="DoxX"/>
    <property type="match status" value="1"/>
</dbReference>